<keyword evidence="3" id="KW-0285">Flavoprotein</keyword>
<dbReference type="InterPro" id="IPR016164">
    <property type="entry name" value="FAD-linked_Oxase-like_C"/>
</dbReference>
<comment type="similarity">
    <text evidence="2">Belongs to the FAD-binding oxidoreductase/transferase type 4 family.</text>
</comment>
<dbReference type="FunFam" id="3.30.70.2740:FF:000001">
    <property type="entry name" value="D-lactate dehydrogenase mitochondrial"/>
    <property type="match status" value="1"/>
</dbReference>
<evidence type="ECO:0000256" key="2">
    <source>
        <dbReference type="ARBA" id="ARBA00008000"/>
    </source>
</evidence>
<evidence type="ECO:0000256" key="4">
    <source>
        <dbReference type="ARBA" id="ARBA00022827"/>
    </source>
</evidence>
<dbReference type="InterPro" id="IPR016169">
    <property type="entry name" value="FAD-bd_PCMH_sub2"/>
</dbReference>
<organism evidence="7 8">
    <name type="scientific">Loigolactobacillus bifermentans DSM 20003</name>
    <dbReference type="NCBI Taxonomy" id="1423726"/>
    <lineage>
        <taxon>Bacteria</taxon>
        <taxon>Bacillati</taxon>
        <taxon>Bacillota</taxon>
        <taxon>Bacilli</taxon>
        <taxon>Lactobacillales</taxon>
        <taxon>Lactobacillaceae</taxon>
        <taxon>Loigolactobacillus</taxon>
    </lineage>
</organism>
<reference evidence="7 8" key="1">
    <citation type="journal article" date="2015" name="Genome Announc.">
        <title>Expanding the biotechnology potential of lactobacilli through comparative genomics of 213 strains and associated genera.</title>
        <authorList>
            <person name="Sun Z."/>
            <person name="Harris H.M."/>
            <person name="McCann A."/>
            <person name="Guo C."/>
            <person name="Argimon S."/>
            <person name="Zhang W."/>
            <person name="Yang X."/>
            <person name="Jeffery I.B."/>
            <person name="Cooney J.C."/>
            <person name="Kagawa T.F."/>
            <person name="Liu W."/>
            <person name="Song Y."/>
            <person name="Salvetti E."/>
            <person name="Wrobel A."/>
            <person name="Rasinkangas P."/>
            <person name="Parkhill J."/>
            <person name="Rea M.C."/>
            <person name="O'Sullivan O."/>
            <person name="Ritari J."/>
            <person name="Douillard F.P."/>
            <person name="Paul Ross R."/>
            <person name="Yang R."/>
            <person name="Briner A.E."/>
            <person name="Felis G.E."/>
            <person name="de Vos W.M."/>
            <person name="Barrangou R."/>
            <person name="Klaenhammer T.R."/>
            <person name="Caufield P.W."/>
            <person name="Cui Y."/>
            <person name="Zhang H."/>
            <person name="O'Toole P.W."/>
        </authorList>
    </citation>
    <scope>NUCLEOTIDE SEQUENCE [LARGE SCALE GENOMIC DNA]</scope>
    <source>
        <strain evidence="7 8">DSM 20003</strain>
    </source>
</reference>
<feature type="domain" description="FAD-binding PCMH-type" evidence="6">
    <location>
        <begin position="75"/>
        <end position="254"/>
    </location>
</feature>
<dbReference type="InterPro" id="IPR006094">
    <property type="entry name" value="Oxid_FAD_bind_N"/>
</dbReference>
<dbReference type="STRING" id="1423726.FC07_GL002042"/>
<dbReference type="PROSITE" id="PS51387">
    <property type="entry name" value="FAD_PCMH"/>
    <property type="match status" value="1"/>
</dbReference>
<dbReference type="GO" id="GO:0071949">
    <property type="term" value="F:FAD binding"/>
    <property type="evidence" value="ECO:0007669"/>
    <property type="project" value="InterPro"/>
</dbReference>
<keyword evidence="5" id="KW-0560">Oxidoreductase</keyword>
<name>A0A0R1GLP4_9LACO</name>
<dbReference type="Gene3D" id="1.10.45.10">
    <property type="entry name" value="Vanillyl-alcohol Oxidase, Chain A, domain 4"/>
    <property type="match status" value="1"/>
</dbReference>
<protein>
    <submittedName>
        <fullName evidence="7">Lactate dehydrogenase (Oxidoreductase)</fullName>
    </submittedName>
</protein>
<evidence type="ECO:0000313" key="7">
    <source>
        <dbReference type="EMBL" id="KRK32612.1"/>
    </source>
</evidence>
<dbReference type="PATRIC" id="fig|1423726.3.peg.2119"/>
<dbReference type="PANTHER" id="PTHR42934:SF2">
    <property type="entry name" value="GLYCOLATE OXIDASE SUBUNIT GLCD"/>
    <property type="match status" value="1"/>
</dbReference>
<dbReference type="Pfam" id="PF02913">
    <property type="entry name" value="FAD-oxidase_C"/>
    <property type="match status" value="1"/>
</dbReference>
<dbReference type="InterPro" id="IPR016171">
    <property type="entry name" value="Vanillyl_alc_oxidase_C-sub2"/>
</dbReference>
<dbReference type="Gene3D" id="3.30.465.10">
    <property type="match status" value="1"/>
</dbReference>
<keyword evidence="8" id="KW-1185">Reference proteome</keyword>
<dbReference type="EMBL" id="AZDA01000140">
    <property type="protein sequence ID" value="KRK32612.1"/>
    <property type="molecule type" value="Genomic_DNA"/>
</dbReference>
<evidence type="ECO:0000256" key="5">
    <source>
        <dbReference type="ARBA" id="ARBA00023002"/>
    </source>
</evidence>
<evidence type="ECO:0000256" key="3">
    <source>
        <dbReference type="ARBA" id="ARBA00022630"/>
    </source>
</evidence>
<accession>A0A0R1GLP4</accession>
<dbReference type="Gene3D" id="3.30.70.2740">
    <property type="match status" value="1"/>
</dbReference>
<gene>
    <name evidence="7" type="ORF">FC07_GL002042</name>
</gene>
<dbReference type="InterPro" id="IPR051914">
    <property type="entry name" value="FAD-linked_OxidoTrans_Type4"/>
</dbReference>
<sequence>MIRIGLRKSLHLQKVSDILMVNLKQKGRFEMAKFPAYDQKTILDDLQAAAPNAVIKTDAASLAAHKNAPNGVGSADGDLLAYVEVGDEADIQGVLKVARYYHLPVIPQTTATSTVSGSDAVKGGILLSLKRMNQILEVSRADQVAVVQPGVINKDLDDAARKIGMFYAPDPGSKGIAAVGGNVSTNAGGMSTVKYGATKDNILGLHVILADGRKVELGHRTLKQAFGYNLTQLFVGAEGTLGIVTEITVKLMPLPLGTPITGLAFFENMTALAKAVTEVRASGVYPAMLEALDKPTLGALDRYEGTHYADESGAMLILRLDAGGQEALAKTQSVLEEFGALKVQVTSDEKEQAAILKLRQDMLPAVFANGNHVMEDMAVPLSKLAEMMDYIAKLAKDLDLEIYTAGHAGDGNVHPSIIWPKAETEVPAKVTEALQLMFRKALALGGTISGEHAVGMLKNQWNAEELGPEVDQLQHQIKSLLDPMNILNPGRKIN</sequence>
<dbReference type="InterPro" id="IPR004113">
    <property type="entry name" value="FAD-bd_oxidored_4_C"/>
</dbReference>
<evidence type="ECO:0000259" key="6">
    <source>
        <dbReference type="PROSITE" id="PS51387"/>
    </source>
</evidence>
<comment type="caution">
    <text evidence="7">The sequence shown here is derived from an EMBL/GenBank/DDBJ whole genome shotgun (WGS) entry which is preliminary data.</text>
</comment>
<dbReference type="InterPro" id="IPR036318">
    <property type="entry name" value="FAD-bd_PCMH-like_sf"/>
</dbReference>
<evidence type="ECO:0000256" key="1">
    <source>
        <dbReference type="ARBA" id="ARBA00001974"/>
    </source>
</evidence>
<comment type="cofactor">
    <cofactor evidence="1">
        <name>FAD</name>
        <dbReference type="ChEBI" id="CHEBI:57692"/>
    </cofactor>
</comment>
<dbReference type="SUPFAM" id="SSF56176">
    <property type="entry name" value="FAD-binding/transporter-associated domain-like"/>
    <property type="match status" value="1"/>
</dbReference>
<dbReference type="Pfam" id="PF01565">
    <property type="entry name" value="FAD_binding_4"/>
    <property type="match status" value="1"/>
</dbReference>
<keyword evidence="4" id="KW-0274">FAD</keyword>
<dbReference type="AlphaFoldDB" id="A0A0R1GLP4"/>
<dbReference type="GO" id="GO:0016491">
    <property type="term" value="F:oxidoreductase activity"/>
    <property type="evidence" value="ECO:0007669"/>
    <property type="project" value="UniProtKB-KW"/>
</dbReference>
<dbReference type="InterPro" id="IPR016166">
    <property type="entry name" value="FAD-bd_PCMH"/>
</dbReference>
<evidence type="ECO:0000313" key="8">
    <source>
        <dbReference type="Proteomes" id="UP000051461"/>
    </source>
</evidence>
<dbReference type="PANTHER" id="PTHR42934">
    <property type="entry name" value="GLYCOLATE OXIDASE SUBUNIT GLCD"/>
    <property type="match status" value="1"/>
</dbReference>
<dbReference type="Proteomes" id="UP000051461">
    <property type="component" value="Unassembled WGS sequence"/>
</dbReference>
<dbReference type="SUPFAM" id="SSF55103">
    <property type="entry name" value="FAD-linked oxidases, C-terminal domain"/>
    <property type="match status" value="1"/>
</dbReference>
<proteinExistence type="inferred from homology"/>